<dbReference type="GO" id="GO:0004503">
    <property type="term" value="F:tyrosinase activity"/>
    <property type="evidence" value="ECO:0007669"/>
    <property type="project" value="UniProtKB-EC"/>
</dbReference>
<evidence type="ECO:0000259" key="8">
    <source>
        <dbReference type="PROSITE" id="PS00498"/>
    </source>
</evidence>
<evidence type="ECO:0000256" key="4">
    <source>
        <dbReference type="ARBA" id="ARBA00023002"/>
    </source>
</evidence>
<organism evidence="9">
    <name type="scientific">hydrothermal vent metagenome</name>
    <dbReference type="NCBI Taxonomy" id="652676"/>
    <lineage>
        <taxon>unclassified sequences</taxon>
        <taxon>metagenomes</taxon>
        <taxon>ecological metagenomes</taxon>
    </lineage>
</organism>
<keyword evidence="4 9" id="KW-0560">Oxidoreductase</keyword>
<dbReference type="InterPro" id="IPR008922">
    <property type="entry name" value="Di-copper_centre_dom_sf"/>
</dbReference>
<dbReference type="PRINTS" id="PR00092">
    <property type="entry name" value="TYROSINASE"/>
</dbReference>
<protein>
    <submittedName>
        <fullName evidence="9">Tyrosinase</fullName>
        <ecNumber evidence="9">1.14.18.1</ecNumber>
    </submittedName>
</protein>
<comment type="similarity">
    <text evidence="2">Belongs to the tyrosinase family.</text>
</comment>
<dbReference type="InterPro" id="IPR002227">
    <property type="entry name" value="Tyrosinase_Cu-bd"/>
</dbReference>
<comment type="cofactor">
    <cofactor evidence="1">
        <name>Cu(2+)</name>
        <dbReference type="ChEBI" id="CHEBI:29036"/>
    </cofactor>
</comment>
<feature type="compositionally biased region" description="Polar residues" evidence="6">
    <location>
        <begin position="30"/>
        <end position="39"/>
    </location>
</feature>
<accession>A0A160TMJ0</accession>
<dbReference type="PROSITE" id="PS00498">
    <property type="entry name" value="TYROSINASE_2"/>
    <property type="match status" value="1"/>
</dbReference>
<feature type="region of interest" description="Disordered" evidence="6">
    <location>
        <begin position="16"/>
        <end position="47"/>
    </location>
</feature>
<dbReference type="PANTHER" id="PTHR11474">
    <property type="entry name" value="TYROSINASE FAMILY MEMBER"/>
    <property type="match status" value="1"/>
</dbReference>
<dbReference type="InterPro" id="IPR022739">
    <property type="entry name" value="Polyphenol_oxidase_cen"/>
</dbReference>
<dbReference type="Pfam" id="PF00264">
    <property type="entry name" value="Tyrosinase"/>
    <property type="match status" value="2"/>
</dbReference>
<dbReference type="InterPro" id="IPR050316">
    <property type="entry name" value="Tyrosinase/Hemocyanin"/>
</dbReference>
<sequence>MLIIGGLVQSASAQSGDLQASGPLVRQDSSDCGNNNVNGSDPARNGGLVTITQNDAGDTSAAVQISKGTPNTSYDFYWKCQRGLGQVRTDANGAGSGTFGFKAGAGATLTFDMYPAGAPPGNKFQSVRLTPVRVATQRKSILQLNATELASLRRGVAQMKAWSSEPRGSANYRRSWIYWANMHAYFGTGCASASGLNAAGMSGLTAQAKSNADENATWCTCQHGTVQFLTWHRMYLYYFEKVLQAASGDVNLRLPYWDYESNAQMPAAYRDQTYVNANGQTVANPLYIPNRQAQLNAGTSNLAPSVVSTANAMQQTSYNPFNSALESTPHGAVHCAVGVANCPTGYMGAVPAAGNDPIFYTHHTNIDRLYECWLKVNQAARLPNNQGQLNAAFNFIDGTGALVTRTVKDMLTTAQLGYSYAGGGGCPATLKVRLPISILQETPLRVYPLAGPTPLQRGTTVLPLKIAPDARKAMLQAAPEKGGETPRSMVVIDGFTFDEAPGVLYEVYVQGAGGKRVLLGVINFFNLTAPHGDHGDMPGMAGASDEKTFDATDALKTLGAGNTSLVIEPSTGVTGTTPALAARQISPRANVRFSSARIELR</sequence>
<dbReference type="Gene3D" id="1.10.1280.10">
    <property type="entry name" value="Di-copper center containing domain from catechol oxidase"/>
    <property type="match status" value="1"/>
</dbReference>
<evidence type="ECO:0000313" key="9">
    <source>
        <dbReference type="EMBL" id="CUS44689.1"/>
    </source>
</evidence>
<feature type="domain" description="Tyrosinase copper-binding" evidence="8">
    <location>
        <begin position="356"/>
        <end position="367"/>
    </location>
</feature>
<evidence type="ECO:0000256" key="2">
    <source>
        <dbReference type="ARBA" id="ARBA00009928"/>
    </source>
</evidence>
<dbReference type="SUPFAM" id="SSF48056">
    <property type="entry name" value="Di-copper centre-containing domain"/>
    <property type="match status" value="1"/>
</dbReference>
<feature type="domain" description="Tyrosinase copper-binding" evidence="7">
    <location>
        <begin position="223"/>
        <end position="240"/>
    </location>
</feature>
<dbReference type="AlphaFoldDB" id="A0A160TMJ0"/>
<dbReference type="EMBL" id="CZQE01000167">
    <property type="protein sequence ID" value="CUS44689.1"/>
    <property type="molecule type" value="Genomic_DNA"/>
</dbReference>
<keyword evidence="3" id="KW-0479">Metal-binding</keyword>
<keyword evidence="5" id="KW-0186">Copper</keyword>
<dbReference type="Pfam" id="PF12142">
    <property type="entry name" value="PPO1_DWL"/>
    <property type="match status" value="1"/>
</dbReference>
<evidence type="ECO:0000256" key="1">
    <source>
        <dbReference type="ARBA" id="ARBA00001973"/>
    </source>
</evidence>
<gene>
    <name evidence="9" type="ORF">MGWOODY_Smn3665</name>
</gene>
<name>A0A160TMJ0_9ZZZZ</name>
<dbReference type="PROSITE" id="PS00497">
    <property type="entry name" value="TYROSINASE_1"/>
    <property type="match status" value="1"/>
</dbReference>
<dbReference type="GO" id="GO:0046872">
    <property type="term" value="F:metal ion binding"/>
    <property type="evidence" value="ECO:0007669"/>
    <property type="project" value="UniProtKB-KW"/>
</dbReference>
<proteinExistence type="inferred from homology"/>
<evidence type="ECO:0000256" key="6">
    <source>
        <dbReference type="SAM" id="MobiDB-lite"/>
    </source>
</evidence>
<dbReference type="PANTHER" id="PTHR11474:SF76">
    <property type="entry name" value="SHKT DOMAIN-CONTAINING PROTEIN"/>
    <property type="match status" value="1"/>
</dbReference>
<evidence type="ECO:0000256" key="3">
    <source>
        <dbReference type="ARBA" id="ARBA00022723"/>
    </source>
</evidence>
<evidence type="ECO:0000256" key="5">
    <source>
        <dbReference type="ARBA" id="ARBA00023008"/>
    </source>
</evidence>
<dbReference type="GO" id="GO:0004097">
    <property type="term" value="F:catechol oxidase activity"/>
    <property type="evidence" value="ECO:0007669"/>
    <property type="project" value="InterPro"/>
</dbReference>
<dbReference type="EC" id="1.14.18.1" evidence="9"/>
<evidence type="ECO:0000259" key="7">
    <source>
        <dbReference type="PROSITE" id="PS00497"/>
    </source>
</evidence>
<reference evidence="9" key="1">
    <citation type="submission" date="2015-10" db="EMBL/GenBank/DDBJ databases">
        <authorList>
            <person name="Gilbert D.G."/>
        </authorList>
    </citation>
    <scope>NUCLEOTIDE SEQUENCE</scope>
</reference>